<dbReference type="GO" id="GO:0016787">
    <property type="term" value="F:hydrolase activity"/>
    <property type="evidence" value="ECO:0007669"/>
    <property type="project" value="UniProtKB-KW"/>
</dbReference>
<dbReference type="Gene3D" id="3.90.79.10">
    <property type="entry name" value="Nucleoside Triphosphate Pyrophosphohydrolase"/>
    <property type="match status" value="1"/>
</dbReference>
<dbReference type="InterPro" id="IPR015797">
    <property type="entry name" value="NUDIX_hydrolase-like_dom_sf"/>
</dbReference>
<dbReference type="Proteomes" id="UP000199534">
    <property type="component" value="Unassembled WGS sequence"/>
</dbReference>
<dbReference type="EMBL" id="FOYQ01000001">
    <property type="protein sequence ID" value="SFR31177.1"/>
    <property type="molecule type" value="Genomic_DNA"/>
</dbReference>
<evidence type="ECO:0000259" key="2">
    <source>
        <dbReference type="PROSITE" id="PS51462"/>
    </source>
</evidence>
<name>A0A1I6FMZ0_9FLAO</name>
<evidence type="ECO:0000313" key="4">
    <source>
        <dbReference type="Proteomes" id="UP000199534"/>
    </source>
</evidence>
<dbReference type="SUPFAM" id="SSF55811">
    <property type="entry name" value="Nudix"/>
    <property type="match status" value="1"/>
</dbReference>
<dbReference type="PROSITE" id="PS51462">
    <property type="entry name" value="NUDIX"/>
    <property type="match status" value="1"/>
</dbReference>
<gene>
    <name evidence="3" type="ORF">SAMN04490243_0004</name>
</gene>
<dbReference type="STRING" id="400055.SAMN04490243_0004"/>
<dbReference type="InterPro" id="IPR020084">
    <property type="entry name" value="NUDIX_hydrolase_CS"/>
</dbReference>
<dbReference type="CDD" id="cd04692">
    <property type="entry name" value="NUDIX_Hydrolase"/>
    <property type="match status" value="1"/>
</dbReference>
<accession>A0A1I6FMZ0</accession>
<dbReference type="Pfam" id="PF00293">
    <property type="entry name" value="NUDIX"/>
    <property type="match status" value="1"/>
</dbReference>
<feature type="domain" description="Nudix hydrolase" evidence="2">
    <location>
        <begin position="32"/>
        <end position="174"/>
    </location>
</feature>
<dbReference type="GO" id="GO:0004452">
    <property type="term" value="F:isopentenyl-diphosphate delta-isomerase activity"/>
    <property type="evidence" value="ECO:0007669"/>
    <property type="project" value="TreeGrafter"/>
</dbReference>
<proteinExistence type="predicted"/>
<reference evidence="3 4" key="1">
    <citation type="submission" date="2016-10" db="EMBL/GenBank/DDBJ databases">
        <authorList>
            <person name="de Groot N.N."/>
        </authorList>
    </citation>
    <scope>NUCLEOTIDE SEQUENCE [LARGE SCALE GENOMIC DNA]</scope>
    <source>
        <strain evidence="3 4">DSM 21019</strain>
    </source>
</reference>
<evidence type="ECO:0000256" key="1">
    <source>
        <dbReference type="ARBA" id="ARBA00022801"/>
    </source>
</evidence>
<keyword evidence="1" id="KW-0378">Hydrolase</keyword>
<dbReference type="GO" id="GO:0009240">
    <property type="term" value="P:isopentenyl diphosphate biosynthetic process"/>
    <property type="evidence" value="ECO:0007669"/>
    <property type="project" value="TreeGrafter"/>
</dbReference>
<dbReference type="PROSITE" id="PS00893">
    <property type="entry name" value="NUDIX_BOX"/>
    <property type="match status" value="1"/>
</dbReference>
<dbReference type="GO" id="GO:0005737">
    <property type="term" value="C:cytoplasm"/>
    <property type="evidence" value="ECO:0007669"/>
    <property type="project" value="TreeGrafter"/>
</dbReference>
<keyword evidence="3" id="KW-0413">Isomerase</keyword>
<sequence>MQAAEEWIPIWEPDMTPTGRTALKAEAHRNGWWHPTVHIWCFDAARNVLVQRRSASKKTFPGLWDVSVAGHVSAGEEIVDAALREIQEEVGYEAKAGDLKLLGIFPERNQHPGGIEDYEFHHCFTLEMPLPHPQLTPETGEVDALAWVQLLTLTQETLGLTAPGKYVPHDPEYYGAVFREIRQRTVL</sequence>
<organism evidence="3 4">
    <name type="scientific">Robiginitalea myxolifaciens</name>
    <dbReference type="NCBI Taxonomy" id="400055"/>
    <lineage>
        <taxon>Bacteria</taxon>
        <taxon>Pseudomonadati</taxon>
        <taxon>Bacteroidota</taxon>
        <taxon>Flavobacteriia</taxon>
        <taxon>Flavobacteriales</taxon>
        <taxon>Flavobacteriaceae</taxon>
        <taxon>Robiginitalea</taxon>
    </lineage>
</organism>
<dbReference type="PANTHER" id="PTHR10885">
    <property type="entry name" value="ISOPENTENYL-DIPHOSPHATE DELTA-ISOMERASE"/>
    <property type="match status" value="1"/>
</dbReference>
<keyword evidence="4" id="KW-1185">Reference proteome</keyword>
<dbReference type="InterPro" id="IPR000086">
    <property type="entry name" value="NUDIX_hydrolase_dom"/>
</dbReference>
<protein>
    <submittedName>
        <fullName evidence="3">Isopentenyldiphosphate isomerase</fullName>
    </submittedName>
</protein>
<dbReference type="OrthoDB" id="9786032at2"/>
<evidence type="ECO:0000313" key="3">
    <source>
        <dbReference type="EMBL" id="SFR31177.1"/>
    </source>
</evidence>
<dbReference type="PANTHER" id="PTHR10885:SF20">
    <property type="entry name" value="NUDIX HYDROLASE DOMAIN-CONTAINING PROTEIN"/>
    <property type="match status" value="1"/>
</dbReference>
<dbReference type="AlphaFoldDB" id="A0A1I6FMZ0"/>
<dbReference type="RefSeq" id="WP_092979669.1">
    <property type="nucleotide sequence ID" value="NZ_FOYQ01000001.1"/>
</dbReference>